<dbReference type="InterPro" id="IPR008537">
    <property type="entry name" value="DUF819"/>
</dbReference>
<dbReference type="OMA" id="PRICMAL"/>
<feature type="transmembrane region" description="Helical" evidence="2">
    <location>
        <begin position="364"/>
        <end position="383"/>
    </location>
</feature>
<feature type="transmembrane region" description="Helical" evidence="2">
    <location>
        <begin position="105"/>
        <end position="128"/>
    </location>
</feature>
<feature type="transmembrane region" description="Helical" evidence="2">
    <location>
        <begin position="318"/>
        <end position="343"/>
    </location>
</feature>
<keyword evidence="4" id="KW-1185">Reference proteome</keyword>
<dbReference type="OrthoDB" id="45797at2759"/>
<evidence type="ECO:0008006" key="5">
    <source>
        <dbReference type="Google" id="ProtNLM"/>
    </source>
</evidence>
<evidence type="ECO:0000256" key="1">
    <source>
        <dbReference type="SAM" id="MobiDB-lite"/>
    </source>
</evidence>
<feature type="transmembrane region" description="Helical" evidence="2">
    <location>
        <begin position="389"/>
        <end position="412"/>
    </location>
</feature>
<dbReference type="Proteomes" id="UP000751190">
    <property type="component" value="Unassembled WGS sequence"/>
</dbReference>
<feature type="transmembrane region" description="Helical" evidence="2">
    <location>
        <begin position="172"/>
        <end position="194"/>
    </location>
</feature>
<keyword evidence="2" id="KW-1133">Transmembrane helix</keyword>
<feature type="region of interest" description="Disordered" evidence="1">
    <location>
        <begin position="207"/>
        <end position="232"/>
    </location>
</feature>
<gene>
    <name evidence="3" type="ORF">KFE25_006431</name>
</gene>
<keyword evidence="2" id="KW-0812">Transmembrane</keyword>
<dbReference type="AlphaFoldDB" id="A0A8J5XIZ0"/>
<feature type="transmembrane region" description="Helical" evidence="2">
    <location>
        <begin position="140"/>
        <end position="160"/>
    </location>
</feature>
<name>A0A8J5XIZ0_DIALT</name>
<evidence type="ECO:0000313" key="4">
    <source>
        <dbReference type="Proteomes" id="UP000751190"/>
    </source>
</evidence>
<evidence type="ECO:0000313" key="3">
    <source>
        <dbReference type="EMBL" id="KAG8469976.1"/>
    </source>
</evidence>
<feature type="transmembrane region" description="Helical" evidence="2">
    <location>
        <begin position="258"/>
        <end position="281"/>
    </location>
</feature>
<dbReference type="PANTHER" id="PTHR34289:SF8">
    <property type="entry name" value="DUF819 DOMAIN-CONTAINING PROTEIN"/>
    <property type="match status" value="1"/>
</dbReference>
<keyword evidence="2" id="KW-0472">Membrane</keyword>
<proteinExistence type="predicted"/>
<accession>A0A8J5XIZ0</accession>
<dbReference type="PANTHER" id="PTHR34289">
    <property type="entry name" value="PROTEIN, PUTATIVE (DUF819)-RELATED"/>
    <property type="match status" value="1"/>
</dbReference>
<dbReference type="EMBL" id="JAGTXO010000002">
    <property type="protein sequence ID" value="KAG8469976.1"/>
    <property type="molecule type" value="Genomic_DNA"/>
</dbReference>
<feature type="compositionally biased region" description="Low complexity" evidence="1">
    <location>
        <begin position="208"/>
        <end position="232"/>
    </location>
</feature>
<reference evidence="3" key="1">
    <citation type="submission" date="2021-05" db="EMBL/GenBank/DDBJ databases">
        <title>The genome of the haptophyte Pavlova lutheri (Diacronema luteri, Pavlovales) - a model for lipid biosynthesis in eukaryotic algae.</title>
        <authorList>
            <person name="Hulatt C.J."/>
            <person name="Posewitz M.C."/>
        </authorList>
    </citation>
    <scope>NUCLEOTIDE SEQUENCE</scope>
    <source>
        <strain evidence="3">NIVA-4/92</strain>
    </source>
</reference>
<organism evidence="3 4">
    <name type="scientific">Diacronema lutheri</name>
    <name type="common">Unicellular marine alga</name>
    <name type="synonym">Monochrysis lutheri</name>
    <dbReference type="NCBI Taxonomy" id="2081491"/>
    <lineage>
        <taxon>Eukaryota</taxon>
        <taxon>Haptista</taxon>
        <taxon>Haptophyta</taxon>
        <taxon>Pavlovophyceae</taxon>
        <taxon>Pavlovales</taxon>
        <taxon>Pavlovaceae</taxon>
        <taxon>Diacronema</taxon>
    </lineage>
</organism>
<dbReference type="Pfam" id="PF05684">
    <property type="entry name" value="DUF819"/>
    <property type="match status" value="1"/>
</dbReference>
<comment type="caution">
    <text evidence="3">The sequence shown here is derived from an EMBL/GenBank/DDBJ whole genome shotgun (WGS) entry which is preliminary data.</text>
</comment>
<protein>
    <recommendedName>
        <fullName evidence="5">DUF819 family protein</fullName>
    </recommendedName>
</protein>
<evidence type="ECO:0000256" key="2">
    <source>
        <dbReference type="SAM" id="Phobius"/>
    </source>
</evidence>
<sequence length="416" mass="40587">MRPPLLGDVRTALATGACGLAGTIAERHSLPGGLVAFAGQCALSNAGAVPAAHAVYEFAWSGALPMSLTLAVLASTCLPGAPERDGAPADKLAADGESALAGVGAGFAIATVGSLVGVAAAFALALHAPVGGARHMPRALAAQVSGAVLATYVGGAANFAEVSERVALPASVVGALAACDIATMGVYFALLSLLARSERARRWIEGGASASASAPPTPKPARAAPGAAPSDAPRATGRALAAACGLLALLAGRSVDAFAGSSTLVAVGTACALGLACARFLPADGARRVRHGAAELAPACLNFFYAAVGASARPAEIAAAGSAGALFLSTALCLHVLVAGAAAAVANRLPPRVRPRRPIRLNELLVGSNAAIGGPSTAAAFAAPLGGRLVVPAAIWGIVGYAVGTLLGVHAWSALR</sequence>